<dbReference type="Pfam" id="PF13480">
    <property type="entry name" value="Acetyltransf_6"/>
    <property type="match status" value="1"/>
</dbReference>
<dbReference type="EMBL" id="VNWL01000006">
    <property type="protein sequence ID" value="TXK08533.1"/>
    <property type="molecule type" value="Genomic_DNA"/>
</dbReference>
<comment type="caution">
    <text evidence="2">The sequence shown here is derived from an EMBL/GenBank/DDBJ whole genome shotgun (WGS) entry which is preliminary data.</text>
</comment>
<keyword evidence="5" id="KW-1185">Reference proteome</keyword>
<protein>
    <submittedName>
        <fullName evidence="2">GNAT family N-acetyltransferase</fullName>
    </submittedName>
</protein>
<dbReference type="AlphaFoldDB" id="A0A418NC09"/>
<dbReference type="GO" id="GO:0016740">
    <property type="term" value="F:transferase activity"/>
    <property type="evidence" value="ECO:0007669"/>
    <property type="project" value="UniProtKB-KW"/>
</dbReference>
<dbReference type="SUPFAM" id="SSF55729">
    <property type="entry name" value="Acyl-CoA N-acyltransferases (Nat)"/>
    <property type="match status" value="1"/>
</dbReference>
<keyword evidence="2" id="KW-0808">Transferase</keyword>
<proteinExistence type="predicted"/>
<name>A0A418NC09_9FLAO</name>
<reference evidence="2 4" key="1">
    <citation type="submission" date="2018-08" db="EMBL/GenBank/DDBJ databases">
        <title>Proposal of Muricauda 72 sp.nov. and Muricauda NH166 sp.nov., isolated from seawater.</title>
        <authorList>
            <person name="Cheng H."/>
            <person name="Wu Y.-H."/>
            <person name="Guo L.-L."/>
            <person name="Xu X.-W."/>
        </authorList>
    </citation>
    <scope>NUCLEOTIDE SEQUENCE [LARGE SCALE GENOMIC DNA]</scope>
    <source>
        <strain evidence="2 4">NH166</strain>
    </source>
</reference>
<organism evidence="2 4">
    <name type="scientific">Flagellimonas aequoris</name>
    <dbReference type="NCBI Taxonomy" id="2306997"/>
    <lineage>
        <taxon>Bacteria</taxon>
        <taxon>Pseudomonadati</taxon>
        <taxon>Bacteroidota</taxon>
        <taxon>Flavobacteriia</taxon>
        <taxon>Flavobacteriales</taxon>
        <taxon>Flavobacteriaceae</taxon>
        <taxon>Flagellimonas</taxon>
    </lineage>
</organism>
<evidence type="ECO:0000313" key="5">
    <source>
        <dbReference type="Proteomes" id="UP000321528"/>
    </source>
</evidence>
<dbReference type="OrthoDB" id="1099770at2"/>
<evidence type="ECO:0000313" key="3">
    <source>
        <dbReference type="EMBL" id="TXK08533.1"/>
    </source>
</evidence>
<dbReference type="Proteomes" id="UP000284189">
    <property type="component" value="Unassembled WGS sequence"/>
</dbReference>
<dbReference type="Proteomes" id="UP000321528">
    <property type="component" value="Unassembled WGS sequence"/>
</dbReference>
<feature type="domain" description="BioF2-like acetyltransferase" evidence="1">
    <location>
        <begin position="98"/>
        <end position="246"/>
    </location>
</feature>
<gene>
    <name evidence="2" type="ORF">D2U88_00650</name>
    <name evidence="3" type="ORF">FQ019_00630</name>
</gene>
<dbReference type="InterPro" id="IPR016181">
    <property type="entry name" value="Acyl_CoA_acyltransferase"/>
</dbReference>
<evidence type="ECO:0000313" key="4">
    <source>
        <dbReference type="Proteomes" id="UP000284189"/>
    </source>
</evidence>
<dbReference type="Gene3D" id="3.40.630.30">
    <property type="match status" value="1"/>
</dbReference>
<evidence type="ECO:0000259" key="1">
    <source>
        <dbReference type="Pfam" id="PF13480"/>
    </source>
</evidence>
<dbReference type="InterPro" id="IPR038740">
    <property type="entry name" value="BioF2-like_GNAT_dom"/>
</dbReference>
<accession>A0A418NC09</accession>
<dbReference type="EMBL" id="QXFJ01000007">
    <property type="protein sequence ID" value="RIV74411.1"/>
    <property type="molecule type" value="Genomic_DNA"/>
</dbReference>
<reference evidence="3 5" key="2">
    <citation type="submission" date="2019-07" db="EMBL/GenBank/DDBJ databases">
        <title>Draft genome of two Muricauda strains isolated from deep sea.</title>
        <authorList>
            <person name="Sun C."/>
        </authorList>
    </citation>
    <scope>NUCLEOTIDE SEQUENCE [LARGE SCALE GENOMIC DNA]</scope>
    <source>
        <strain evidence="3 5">NH166</strain>
    </source>
</reference>
<evidence type="ECO:0000313" key="2">
    <source>
        <dbReference type="EMBL" id="RIV74411.1"/>
    </source>
</evidence>
<dbReference type="RefSeq" id="WP_119638371.1">
    <property type="nucleotide sequence ID" value="NZ_QXFJ01000007.1"/>
</dbReference>
<sequence length="387" mass="45810">MSLLHKYNVFQSIYERESVPSNLIGASVMGTPLEADEYGLNQKGKAVLSLRLVPDYFKLNEPPKHYNIKIVPQDNWGYSIDLTESSSIDQYLESQFKSKTRSIIRRYVRRLETCFPITYRLYYGDMDQTDYERVFDALHNMIKARFNQRNETHKEMWRWMELKKNTYDQILQKQASLFVIYDDTAPIEISLNYHLGPVLFSSVSSYDMDYAKFGLGHVEIYKQLEWCINNGYKLFEMGVGGMDYKQKWSNHIYRFNHWIMIPKKSPLIKLIGMMEHYRVVIKEYLKSKKVNDLRDFLIGKAKENKENKVPQESYGFKTLESPPSENDLVPCGIAECNQIGYKKTLNDLLYQEESPRKNIEIYKTDLSKGRYYVKIKNRWFIIHPILS</sequence>